<keyword evidence="2" id="KW-1185">Reference proteome</keyword>
<organism evidence="1 2">
    <name type="scientific">Araneus ventricosus</name>
    <name type="common">Orbweaver spider</name>
    <name type="synonym">Epeira ventricosa</name>
    <dbReference type="NCBI Taxonomy" id="182803"/>
    <lineage>
        <taxon>Eukaryota</taxon>
        <taxon>Metazoa</taxon>
        <taxon>Ecdysozoa</taxon>
        <taxon>Arthropoda</taxon>
        <taxon>Chelicerata</taxon>
        <taxon>Arachnida</taxon>
        <taxon>Araneae</taxon>
        <taxon>Araneomorphae</taxon>
        <taxon>Entelegynae</taxon>
        <taxon>Araneoidea</taxon>
        <taxon>Araneidae</taxon>
        <taxon>Araneus</taxon>
    </lineage>
</organism>
<accession>A0A4Y2FR88</accession>
<name>A0A4Y2FR88_ARAVE</name>
<dbReference type="AlphaFoldDB" id="A0A4Y2FR88"/>
<dbReference type="EMBL" id="BGPR01001053">
    <property type="protein sequence ID" value="GBM44032.1"/>
    <property type="molecule type" value="Genomic_DNA"/>
</dbReference>
<reference evidence="1 2" key="1">
    <citation type="journal article" date="2019" name="Sci. Rep.">
        <title>Orb-weaving spider Araneus ventricosus genome elucidates the spidroin gene catalogue.</title>
        <authorList>
            <person name="Kono N."/>
            <person name="Nakamura H."/>
            <person name="Ohtoshi R."/>
            <person name="Moran D.A.P."/>
            <person name="Shinohara A."/>
            <person name="Yoshida Y."/>
            <person name="Fujiwara M."/>
            <person name="Mori M."/>
            <person name="Tomita M."/>
            <person name="Arakawa K."/>
        </authorList>
    </citation>
    <scope>NUCLEOTIDE SEQUENCE [LARGE SCALE GENOMIC DNA]</scope>
</reference>
<comment type="caution">
    <text evidence="1">The sequence shown here is derived from an EMBL/GenBank/DDBJ whole genome shotgun (WGS) entry which is preliminary data.</text>
</comment>
<dbReference type="Proteomes" id="UP000499080">
    <property type="component" value="Unassembled WGS sequence"/>
</dbReference>
<evidence type="ECO:0000313" key="1">
    <source>
        <dbReference type="EMBL" id="GBM44032.1"/>
    </source>
</evidence>
<sequence>MSSPTSAAHLFSSAATITPVTTIWSAFTVSCLTRKPSLSSLTLEIAISLITVIREELLLRHNHRHQLIEYYIRFSVPLSTSKSFLVLFSGRSFGYPSKTRVVVP</sequence>
<evidence type="ECO:0000313" key="2">
    <source>
        <dbReference type="Proteomes" id="UP000499080"/>
    </source>
</evidence>
<proteinExistence type="predicted"/>
<protein>
    <submittedName>
        <fullName evidence="1">Uncharacterized protein</fullName>
    </submittedName>
</protein>
<gene>
    <name evidence="1" type="ORF">AVEN_223162_1</name>
</gene>